<evidence type="ECO:0000256" key="2">
    <source>
        <dbReference type="ARBA" id="ARBA00022801"/>
    </source>
</evidence>
<name>A0A3B7R3H3_9BACT</name>
<dbReference type="Gene3D" id="3.30.70.2330">
    <property type="match status" value="1"/>
</dbReference>
<sequence>MNRAAALLCNLLAFRHMPTNTSSAAPLIILECLVAGTSHRENLVQYEPQLHEGQLLVLRREADSPYDDWAVQVRTHPDAGDVWLGYLPEGRNETVARLLDAGRRITAQLTYKSWEEDWLYLNIEVLLHE</sequence>
<evidence type="ECO:0000313" key="5">
    <source>
        <dbReference type="Proteomes" id="UP000262802"/>
    </source>
</evidence>
<gene>
    <name evidence="4" type="ORF">D3Y59_16780</name>
</gene>
<organism evidence="4 5">
    <name type="scientific">Hymenobacter oligotrophus</name>
    <dbReference type="NCBI Taxonomy" id="2319843"/>
    <lineage>
        <taxon>Bacteria</taxon>
        <taxon>Pseudomonadati</taxon>
        <taxon>Bacteroidota</taxon>
        <taxon>Cytophagia</taxon>
        <taxon>Cytophagales</taxon>
        <taxon>Hymenobacteraceae</taxon>
        <taxon>Hymenobacter</taxon>
    </lineage>
</organism>
<keyword evidence="2" id="KW-0378">Hydrolase</keyword>
<dbReference type="GO" id="GO:0003676">
    <property type="term" value="F:nucleic acid binding"/>
    <property type="evidence" value="ECO:0007669"/>
    <property type="project" value="InterPro"/>
</dbReference>
<dbReference type="Proteomes" id="UP000262802">
    <property type="component" value="Chromosome"/>
</dbReference>
<dbReference type="Pfam" id="PF08797">
    <property type="entry name" value="HIRAN"/>
    <property type="match status" value="1"/>
</dbReference>
<feature type="domain" description="HIRAN" evidence="3">
    <location>
        <begin position="31"/>
        <end position="127"/>
    </location>
</feature>
<accession>A0A3B7R3H3</accession>
<evidence type="ECO:0000313" key="4">
    <source>
        <dbReference type="EMBL" id="AYA38555.1"/>
    </source>
</evidence>
<evidence type="ECO:0000256" key="1">
    <source>
        <dbReference type="ARBA" id="ARBA00022723"/>
    </source>
</evidence>
<dbReference type="GO" id="GO:0016818">
    <property type="term" value="F:hydrolase activity, acting on acid anhydrides, in phosphorus-containing anhydrides"/>
    <property type="evidence" value="ECO:0007669"/>
    <property type="project" value="InterPro"/>
</dbReference>
<dbReference type="OrthoDB" id="881717at2"/>
<keyword evidence="1" id="KW-0479">Metal-binding</keyword>
<dbReference type="AlphaFoldDB" id="A0A3B7R3H3"/>
<reference evidence="4 5" key="1">
    <citation type="submission" date="2018-09" db="EMBL/GenBank/DDBJ databases">
        <title>Hymenobacter medium sp. nov., isolated from R2A medium.</title>
        <authorList>
            <person name="Yingchao G."/>
        </authorList>
    </citation>
    <scope>NUCLEOTIDE SEQUENCE [LARGE SCALE GENOMIC DNA]</scope>
    <source>
        <strain evidence="5">sh-6</strain>
    </source>
</reference>
<protein>
    <recommendedName>
        <fullName evidence="3">HIRAN domain-containing protein</fullName>
    </recommendedName>
</protein>
<proteinExistence type="predicted"/>
<dbReference type="KEGG" id="hyh:D3Y59_16780"/>
<dbReference type="InterPro" id="IPR014905">
    <property type="entry name" value="HIRAN"/>
</dbReference>
<dbReference type="EMBL" id="CP032317">
    <property type="protein sequence ID" value="AYA38555.1"/>
    <property type="molecule type" value="Genomic_DNA"/>
</dbReference>
<keyword evidence="5" id="KW-1185">Reference proteome</keyword>
<evidence type="ECO:0000259" key="3">
    <source>
        <dbReference type="Pfam" id="PF08797"/>
    </source>
</evidence>
<dbReference type="GO" id="GO:0008270">
    <property type="term" value="F:zinc ion binding"/>
    <property type="evidence" value="ECO:0007669"/>
    <property type="project" value="InterPro"/>
</dbReference>